<comment type="caution">
    <text evidence="1">The sequence shown here is derived from an EMBL/GenBank/DDBJ whole genome shotgun (WGS) entry which is preliminary data.</text>
</comment>
<evidence type="ECO:0000313" key="1">
    <source>
        <dbReference type="EMBL" id="KAK7298489.1"/>
    </source>
</evidence>
<protein>
    <submittedName>
        <fullName evidence="1">Uncharacterized protein</fullName>
    </submittedName>
</protein>
<dbReference type="EMBL" id="JAYMYQ010000028">
    <property type="protein sequence ID" value="KAK7298489.1"/>
    <property type="molecule type" value="Genomic_DNA"/>
</dbReference>
<reference evidence="1 2" key="1">
    <citation type="submission" date="2024-01" db="EMBL/GenBank/DDBJ databases">
        <title>The genomes of 5 underutilized Papilionoideae crops provide insights into root nodulation and disease resistanc.</title>
        <authorList>
            <person name="Jiang F."/>
        </authorList>
    </citation>
    <scope>NUCLEOTIDE SEQUENCE [LARGE SCALE GENOMIC DNA]</scope>
    <source>
        <strain evidence="1">LVBAO_FW01</strain>
        <tissue evidence="1">Leaves</tissue>
    </source>
</reference>
<keyword evidence="2" id="KW-1185">Reference proteome</keyword>
<organism evidence="1 2">
    <name type="scientific">Canavalia gladiata</name>
    <name type="common">Sword bean</name>
    <name type="synonym">Dolichos gladiatus</name>
    <dbReference type="NCBI Taxonomy" id="3824"/>
    <lineage>
        <taxon>Eukaryota</taxon>
        <taxon>Viridiplantae</taxon>
        <taxon>Streptophyta</taxon>
        <taxon>Embryophyta</taxon>
        <taxon>Tracheophyta</taxon>
        <taxon>Spermatophyta</taxon>
        <taxon>Magnoliopsida</taxon>
        <taxon>eudicotyledons</taxon>
        <taxon>Gunneridae</taxon>
        <taxon>Pentapetalae</taxon>
        <taxon>rosids</taxon>
        <taxon>fabids</taxon>
        <taxon>Fabales</taxon>
        <taxon>Fabaceae</taxon>
        <taxon>Papilionoideae</taxon>
        <taxon>50 kb inversion clade</taxon>
        <taxon>NPAAA clade</taxon>
        <taxon>indigoferoid/millettioid clade</taxon>
        <taxon>Phaseoleae</taxon>
        <taxon>Canavalia</taxon>
    </lineage>
</organism>
<accession>A0AAN9PI39</accession>
<proteinExistence type="predicted"/>
<dbReference type="Proteomes" id="UP001367508">
    <property type="component" value="Unassembled WGS sequence"/>
</dbReference>
<evidence type="ECO:0000313" key="2">
    <source>
        <dbReference type="Proteomes" id="UP001367508"/>
    </source>
</evidence>
<gene>
    <name evidence="1" type="ORF">VNO77_46950</name>
</gene>
<name>A0AAN9PI39_CANGL</name>
<dbReference type="AlphaFoldDB" id="A0AAN9PI39"/>
<sequence>MLPNQAQAPIEIPEEDVPQDQLWNALDRGTQLEKIRQILKSHERIGERILELRREEGMRLPGGFQVERLVEILEEHYGGEKLLDIEIDMMQKGILSPYYNETKTYFYYFRC</sequence>